<dbReference type="InterPro" id="IPR006860">
    <property type="entry name" value="FecR"/>
</dbReference>
<dbReference type="GO" id="GO:0016989">
    <property type="term" value="F:sigma factor antagonist activity"/>
    <property type="evidence" value="ECO:0007669"/>
    <property type="project" value="TreeGrafter"/>
</dbReference>
<dbReference type="PANTHER" id="PTHR30273">
    <property type="entry name" value="PERIPLASMIC SIGNAL SENSOR AND SIGMA FACTOR ACTIVATOR FECR-RELATED"/>
    <property type="match status" value="1"/>
</dbReference>
<evidence type="ECO:0000313" key="5">
    <source>
        <dbReference type="EMBL" id="VVE35170.1"/>
    </source>
</evidence>
<keyword evidence="2" id="KW-1133">Transmembrane helix</keyword>
<evidence type="ECO:0000259" key="4">
    <source>
        <dbReference type="Pfam" id="PF16220"/>
    </source>
</evidence>
<dbReference type="EMBL" id="CABPSN010000006">
    <property type="protein sequence ID" value="VVE35170.1"/>
    <property type="molecule type" value="Genomic_DNA"/>
</dbReference>
<dbReference type="InterPro" id="IPR012373">
    <property type="entry name" value="Ferrdict_sens_TM"/>
</dbReference>
<gene>
    <name evidence="5" type="ORF">PAQ31011_03874</name>
</gene>
<sequence length="347" mass="36739">MPASERIREEAARWFTRAHSGAFSDADRASRDAWLSADPLHRAEYAALDRVWQAAAAVPAARLRALAEPGIAEAGAGHREMRRSTAGRWIAVACVCVLGVALGAMMLPSVTRSPEHVAQLTPSSPPAAQTQEIATRPGERRSVTLADGTVVELNTRTHIQVSFTPAQRNVTLLDGEAMFSVTHDASRPFVVDAGTGRVTVTGTRFDVRRIEKHVAVAVESGSVKVDGVPAQAAGATGKTSALLTKGLGTTIRPDGTVASARPVDLSTALAWRDGKLIFQNATLADVVREVTLYRPSPVVVANDAVGQLRVTSVFSADNTDELLAALPQFLPVKVQTLSDGTVKISSK</sequence>
<evidence type="ECO:0000256" key="1">
    <source>
        <dbReference type="SAM" id="MobiDB-lite"/>
    </source>
</evidence>
<dbReference type="Proteomes" id="UP000366819">
    <property type="component" value="Unassembled WGS sequence"/>
</dbReference>
<dbReference type="RefSeq" id="WP_150577314.1">
    <property type="nucleotide sequence ID" value="NZ_CABPSN010000006.1"/>
</dbReference>
<dbReference type="OrthoDB" id="8617634at2"/>
<dbReference type="Pfam" id="PF16220">
    <property type="entry name" value="DUF4880"/>
    <property type="match status" value="1"/>
</dbReference>
<keyword evidence="6" id="KW-1185">Reference proteome</keyword>
<name>A0A5E4XGB2_9BURK</name>
<dbReference type="InterPro" id="IPR032623">
    <property type="entry name" value="FecR_N"/>
</dbReference>
<proteinExistence type="predicted"/>
<protein>
    <recommendedName>
        <fullName evidence="7">FecR family protein</fullName>
    </recommendedName>
</protein>
<dbReference type="Pfam" id="PF04773">
    <property type="entry name" value="FecR"/>
    <property type="match status" value="1"/>
</dbReference>
<feature type="transmembrane region" description="Helical" evidence="2">
    <location>
        <begin position="89"/>
        <end position="107"/>
    </location>
</feature>
<feature type="region of interest" description="Disordered" evidence="1">
    <location>
        <begin position="116"/>
        <end position="138"/>
    </location>
</feature>
<evidence type="ECO:0000259" key="3">
    <source>
        <dbReference type="Pfam" id="PF04773"/>
    </source>
</evidence>
<organism evidence="5 6">
    <name type="scientific">Pandoraea aquatica</name>
    <dbReference type="NCBI Taxonomy" id="2508290"/>
    <lineage>
        <taxon>Bacteria</taxon>
        <taxon>Pseudomonadati</taxon>
        <taxon>Pseudomonadota</taxon>
        <taxon>Betaproteobacteria</taxon>
        <taxon>Burkholderiales</taxon>
        <taxon>Burkholderiaceae</taxon>
        <taxon>Pandoraea</taxon>
    </lineage>
</organism>
<reference evidence="5 6" key="1">
    <citation type="submission" date="2019-08" db="EMBL/GenBank/DDBJ databases">
        <authorList>
            <person name="Peeters C."/>
        </authorList>
    </citation>
    <scope>NUCLEOTIDE SEQUENCE [LARGE SCALE GENOMIC DNA]</scope>
    <source>
        <strain evidence="5 6">LMG 31011</strain>
    </source>
</reference>
<dbReference type="Gene3D" id="2.60.120.1440">
    <property type="match status" value="1"/>
</dbReference>
<evidence type="ECO:0000313" key="6">
    <source>
        <dbReference type="Proteomes" id="UP000366819"/>
    </source>
</evidence>
<accession>A0A5E4XGB2</accession>
<feature type="domain" description="FecR N-terminal" evidence="4">
    <location>
        <begin position="9"/>
        <end position="50"/>
    </location>
</feature>
<feature type="domain" description="FecR protein" evidence="3">
    <location>
        <begin position="132"/>
        <end position="224"/>
    </location>
</feature>
<feature type="compositionally biased region" description="Polar residues" evidence="1">
    <location>
        <begin position="120"/>
        <end position="133"/>
    </location>
</feature>
<keyword evidence="2" id="KW-0472">Membrane</keyword>
<dbReference type="PANTHER" id="PTHR30273:SF2">
    <property type="entry name" value="PROTEIN FECR"/>
    <property type="match status" value="1"/>
</dbReference>
<dbReference type="PIRSF" id="PIRSF018266">
    <property type="entry name" value="FecR"/>
    <property type="match status" value="1"/>
</dbReference>
<dbReference type="Gene3D" id="3.55.50.30">
    <property type="match status" value="1"/>
</dbReference>
<dbReference type="AlphaFoldDB" id="A0A5E4XGB2"/>
<keyword evidence="2" id="KW-0812">Transmembrane</keyword>
<evidence type="ECO:0000256" key="2">
    <source>
        <dbReference type="SAM" id="Phobius"/>
    </source>
</evidence>
<evidence type="ECO:0008006" key="7">
    <source>
        <dbReference type="Google" id="ProtNLM"/>
    </source>
</evidence>